<dbReference type="Gene3D" id="2.60.120.10">
    <property type="entry name" value="Jelly Rolls"/>
    <property type="match status" value="1"/>
</dbReference>
<dbReference type="GO" id="GO:0003824">
    <property type="term" value="F:catalytic activity"/>
    <property type="evidence" value="ECO:0007669"/>
    <property type="project" value="UniProtKB-KW"/>
</dbReference>
<dbReference type="CDD" id="cd00092">
    <property type="entry name" value="HTH_CRP"/>
    <property type="match status" value="1"/>
</dbReference>
<keyword evidence="9" id="KW-0238">DNA-binding</keyword>
<dbReference type="InterPro" id="IPR000595">
    <property type="entry name" value="cNMP-bd_dom"/>
</dbReference>
<evidence type="ECO:0000256" key="7">
    <source>
        <dbReference type="ARBA" id="ARBA00023015"/>
    </source>
</evidence>
<dbReference type="EMBL" id="JACHHX010000012">
    <property type="protein sequence ID" value="MBB5015959.1"/>
    <property type="molecule type" value="Genomic_DNA"/>
</dbReference>
<dbReference type="Pfam" id="PF13545">
    <property type="entry name" value="HTH_Crp_2"/>
    <property type="match status" value="1"/>
</dbReference>
<evidence type="ECO:0000256" key="9">
    <source>
        <dbReference type="ARBA" id="ARBA00023125"/>
    </source>
</evidence>
<dbReference type="PANTHER" id="PTHR24567:SF75">
    <property type="entry name" value="FUMARATE AND NITRATE REDUCTION REGULATORY PROTEIN"/>
    <property type="match status" value="1"/>
</dbReference>
<dbReference type="FunFam" id="1.10.10.10:FF:000028">
    <property type="entry name" value="Fumarate/nitrate reduction transcriptional regulator Fnr"/>
    <property type="match status" value="1"/>
</dbReference>
<dbReference type="Gene3D" id="1.10.10.10">
    <property type="entry name" value="Winged helix-like DNA-binding domain superfamily/Winged helix DNA-binding domain"/>
    <property type="match status" value="1"/>
</dbReference>
<evidence type="ECO:0000256" key="8">
    <source>
        <dbReference type="ARBA" id="ARBA00023026"/>
    </source>
</evidence>
<evidence type="ECO:0000256" key="1">
    <source>
        <dbReference type="ARBA" id="ARBA00004496"/>
    </source>
</evidence>
<evidence type="ECO:0000256" key="6">
    <source>
        <dbReference type="ARBA" id="ARBA00022636"/>
    </source>
</evidence>
<feature type="domain" description="Cyclic nucleotide-binding" evidence="13">
    <location>
        <begin position="28"/>
        <end position="102"/>
    </location>
</feature>
<dbReference type="InterPro" id="IPR014710">
    <property type="entry name" value="RmlC-like_jellyroll"/>
</dbReference>
<feature type="domain" description="HTH crp-type" evidence="14">
    <location>
        <begin position="162"/>
        <end position="235"/>
    </location>
</feature>
<reference evidence="15 16" key="1">
    <citation type="submission" date="2020-08" db="EMBL/GenBank/DDBJ databases">
        <title>Genomic Encyclopedia of Type Strains, Phase IV (KMG-IV): sequencing the most valuable type-strain genomes for metagenomic binning, comparative biology and taxonomic classification.</title>
        <authorList>
            <person name="Goeker M."/>
        </authorList>
    </citation>
    <scope>NUCLEOTIDE SEQUENCE [LARGE SCALE GENOMIC DNA]</scope>
    <source>
        <strain evidence="15 16">DSM 25897</strain>
    </source>
</reference>
<dbReference type="SMART" id="SM00100">
    <property type="entry name" value="cNMP"/>
    <property type="match status" value="1"/>
</dbReference>
<evidence type="ECO:0000256" key="4">
    <source>
        <dbReference type="ARBA" id="ARBA00022491"/>
    </source>
</evidence>
<keyword evidence="5" id="KW-0021">Allosteric enzyme</keyword>
<keyword evidence="4" id="KW-0678">Repressor</keyword>
<dbReference type="InterPro" id="IPR036390">
    <property type="entry name" value="WH_DNA-bd_sf"/>
</dbReference>
<dbReference type="RefSeq" id="WP_183948627.1">
    <property type="nucleotide sequence ID" value="NZ_JACHHX010000012.1"/>
</dbReference>
<keyword evidence="6" id="KW-0973">c-di-GMP</keyword>
<dbReference type="SUPFAM" id="SSF51206">
    <property type="entry name" value="cAMP-binding domain-like"/>
    <property type="match status" value="1"/>
</dbReference>
<dbReference type="PANTHER" id="PTHR24567">
    <property type="entry name" value="CRP FAMILY TRANSCRIPTIONAL REGULATORY PROTEIN"/>
    <property type="match status" value="1"/>
</dbReference>
<evidence type="ECO:0000256" key="11">
    <source>
        <dbReference type="ARBA" id="ARBA00023163"/>
    </source>
</evidence>
<dbReference type="SUPFAM" id="SSF46785">
    <property type="entry name" value="Winged helix' DNA-binding domain"/>
    <property type="match status" value="1"/>
</dbReference>
<dbReference type="InterPro" id="IPR018490">
    <property type="entry name" value="cNMP-bd_dom_sf"/>
</dbReference>
<accession>A0A7W7Y0P1</accession>
<dbReference type="SMART" id="SM00419">
    <property type="entry name" value="HTH_CRP"/>
    <property type="match status" value="1"/>
</dbReference>
<dbReference type="GO" id="GO:0005829">
    <property type="term" value="C:cytosol"/>
    <property type="evidence" value="ECO:0007669"/>
    <property type="project" value="TreeGrafter"/>
</dbReference>
<keyword evidence="8" id="KW-0843">Virulence</keyword>
<evidence type="ECO:0000313" key="15">
    <source>
        <dbReference type="EMBL" id="MBB5015959.1"/>
    </source>
</evidence>
<proteinExistence type="predicted"/>
<dbReference type="PROSITE" id="PS50042">
    <property type="entry name" value="CNMP_BINDING_3"/>
    <property type="match status" value="1"/>
</dbReference>
<dbReference type="InterPro" id="IPR012318">
    <property type="entry name" value="HTH_CRP"/>
</dbReference>
<keyword evidence="16" id="KW-1185">Reference proteome</keyword>
<keyword evidence="10" id="KW-0010">Activator</keyword>
<evidence type="ECO:0000256" key="12">
    <source>
        <dbReference type="ARBA" id="ARBA00031697"/>
    </source>
</evidence>
<dbReference type="Pfam" id="PF00027">
    <property type="entry name" value="cNMP_binding"/>
    <property type="match status" value="1"/>
</dbReference>
<dbReference type="PRINTS" id="PR00034">
    <property type="entry name" value="HTHCRP"/>
</dbReference>
<gene>
    <name evidence="15" type="ORF">HNQ58_001869</name>
</gene>
<comment type="caution">
    <text evidence="15">The sequence shown here is derived from an EMBL/GenBank/DDBJ whole genome shotgun (WGS) entry which is preliminary data.</text>
</comment>
<dbReference type="InterPro" id="IPR036388">
    <property type="entry name" value="WH-like_DNA-bd_sf"/>
</dbReference>
<dbReference type="AlphaFoldDB" id="A0A7W7Y0P1"/>
<keyword evidence="11" id="KW-0804">Transcription</keyword>
<evidence type="ECO:0000256" key="5">
    <source>
        <dbReference type="ARBA" id="ARBA00022533"/>
    </source>
</evidence>
<organism evidence="15 16">
    <name type="scientific">Rehaibacterium terrae</name>
    <dbReference type="NCBI Taxonomy" id="1341696"/>
    <lineage>
        <taxon>Bacteria</taxon>
        <taxon>Pseudomonadati</taxon>
        <taxon>Pseudomonadota</taxon>
        <taxon>Gammaproteobacteria</taxon>
        <taxon>Lysobacterales</taxon>
        <taxon>Lysobacteraceae</taxon>
        <taxon>Rehaibacterium</taxon>
    </lineage>
</organism>
<dbReference type="GO" id="GO:0003677">
    <property type="term" value="F:DNA binding"/>
    <property type="evidence" value="ECO:0007669"/>
    <property type="project" value="UniProtKB-KW"/>
</dbReference>
<evidence type="ECO:0000313" key="16">
    <source>
        <dbReference type="Proteomes" id="UP000519004"/>
    </source>
</evidence>
<dbReference type="PROSITE" id="PS51063">
    <property type="entry name" value="HTH_CRP_2"/>
    <property type="match status" value="1"/>
</dbReference>
<protein>
    <recommendedName>
        <fullName evidence="3">CRP-like protein Clp</fullName>
    </recommendedName>
    <alternativeName>
        <fullName evidence="12">Catabolite activation-like protein</fullName>
    </alternativeName>
</protein>
<sequence length="251" mass="27830">MSDDRARVIDLARLRKTCAQCSLQQLCLPAGVAADDLEKLDRLVRKRRPLARGEALFRTGAPLQALYVAREGAFKTTALAEDGSAQVIGFHLPGELMGLDALGGGHHRCEAEALEPAQVCEVPFAELGRIAAQIPSLQQQLLRVIGQSVGRDQDHLEMMGRRHANERVALFLHSLAERLQALGRDPHAFTLPMSREDIASYLGMVIETVSRTFSRLQEEGIIQVRGRQLKILDRARLDTLVHDPEEHRARG</sequence>
<dbReference type="GO" id="GO:0003700">
    <property type="term" value="F:DNA-binding transcription factor activity"/>
    <property type="evidence" value="ECO:0007669"/>
    <property type="project" value="TreeGrafter"/>
</dbReference>
<keyword evidence="7" id="KW-0805">Transcription regulation</keyword>
<dbReference type="InterPro" id="IPR050397">
    <property type="entry name" value="Env_Response_Regulators"/>
</dbReference>
<evidence type="ECO:0000259" key="13">
    <source>
        <dbReference type="PROSITE" id="PS50042"/>
    </source>
</evidence>
<evidence type="ECO:0000256" key="3">
    <source>
        <dbReference type="ARBA" id="ARBA00020769"/>
    </source>
</evidence>
<evidence type="ECO:0000256" key="10">
    <source>
        <dbReference type="ARBA" id="ARBA00023159"/>
    </source>
</evidence>
<name>A0A7W7Y0P1_9GAMM</name>
<comment type="subunit">
    <text evidence="2">Homodimer.</text>
</comment>
<comment type="subcellular location">
    <subcellularLocation>
        <location evidence="1">Cytoplasm</location>
    </subcellularLocation>
</comment>
<evidence type="ECO:0000259" key="14">
    <source>
        <dbReference type="PROSITE" id="PS51063"/>
    </source>
</evidence>
<dbReference type="Proteomes" id="UP000519004">
    <property type="component" value="Unassembled WGS sequence"/>
</dbReference>
<evidence type="ECO:0000256" key="2">
    <source>
        <dbReference type="ARBA" id="ARBA00011738"/>
    </source>
</evidence>
<dbReference type="CDD" id="cd00038">
    <property type="entry name" value="CAP_ED"/>
    <property type="match status" value="1"/>
</dbReference>